<dbReference type="GO" id="GO:0005524">
    <property type="term" value="F:ATP binding"/>
    <property type="evidence" value="ECO:0007669"/>
    <property type="project" value="UniProtKB-KW"/>
</dbReference>
<gene>
    <name evidence="4" type="ORF">CTI12_AA199880</name>
</gene>
<name>A0A2U1P2T4_ARTAN</name>
<keyword evidence="5" id="KW-1185">Reference proteome</keyword>
<sequence>MESVASQMVAIVKDPFTRKWMLALGALMLADRGICLIDQFNNTNEKDSKGGYANASSSTHQRMIDYLPHQV</sequence>
<dbReference type="GO" id="GO:1902975">
    <property type="term" value="P:mitotic DNA replication initiation"/>
    <property type="evidence" value="ECO:0007669"/>
    <property type="project" value="TreeGrafter"/>
</dbReference>
<dbReference type="EMBL" id="PKPP01001768">
    <property type="protein sequence ID" value="PWA80073.1"/>
    <property type="molecule type" value="Genomic_DNA"/>
</dbReference>
<dbReference type="InterPro" id="IPR031327">
    <property type="entry name" value="MCM"/>
</dbReference>
<organism evidence="4 5">
    <name type="scientific">Artemisia annua</name>
    <name type="common">Sweet wormwood</name>
    <dbReference type="NCBI Taxonomy" id="35608"/>
    <lineage>
        <taxon>Eukaryota</taxon>
        <taxon>Viridiplantae</taxon>
        <taxon>Streptophyta</taxon>
        <taxon>Embryophyta</taxon>
        <taxon>Tracheophyta</taxon>
        <taxon>Spermatophyta</taxon>
        <taxon>Magnoliopsida</taxon>
        <taxon>eudicotyledons</taxon>
        <taxon>Gunneridae</taxon>
        <taxon>Pentapetalae</taxon>
        <taxon>asterids</taxon>
        <taxon>campanulids</taxon>
        <taxon>Asterales</taxon>
        <taxon>Asteraceae</taxon>
        <taxon>Asteroideae</taxon>
        <taxon>Anthemideae</taxon>
        <taxon>Artemisiinae</taxon>
        <taxon>Artemisia</taxon>
    </lineage>
</organism>
<dbReference type="InterPro" id="IPR027417">
    <property type="entry name" value="P-loop_NTPase"/>
</dbReference>
<evidence type="ECO:0000256" key="2">
    <source>
        <dbReference type="ARBA" id="ARBA00022840"/>
    </source>
</evidence>
<dbReference type="STRING" id="35608.A0A2U1P2T4"/>
<protein>
    <recommendedName>
        <fullName evidence="3">MCM C-terminal AAA(+) ATPase domain-containing protein</fullName>
    </recommendedName>
</protein>
<dbReference type="InterPro" id="IPR001208">
    <property type="entry name" value="MCM_dom"/>
</dbReference>
<dbReference type="OrthoDB" id="1746226at2759"/>
<dbReference type="GO" id="GO:0003697">
    <property type="term" value="F:single-stranded DNA binding"/>
    <property type="evidence" value="ECO:0007669"/>
    <property type="project" value="TreeGrafter"/>
</dbReference>
<keyword evidence="1" id="KW-0547">Nucleotide-binding</keyword>
<dbReference type="GO" id="GO:0042555">
    <property type="term" value="C:MCM complex"/>
    <property type="evidence" value="ECO:0007669"/>
    <property type="project" value="TreeGrafter"/>
</dbReference>
<dbReference type="GO" id="GO:0043138">
    <property type="term" value="F:3'-5' DNA helicase activity"/>
    <property type="evidence" value="ECO:0007669"/>
    <property type="project" value="TreeGrafter"/>
</dbReference>
<dbReference type="Gene3D" id="3.40.50.300">
    <property type="entry name" value="P-loop containing nucleotide triphosphate hydrolases"/>
    <property type="match status" value="1"/>
</dbReference>
<dbReference type="AlphaFoldDB" id="A0A2U1P2T4"/>
<evidence type="ECO:0000313" key="4">
    <source>
        <dbReference type="EMBL" id="PWA80073.1"/>
    </source>
</evidence>
<dbReference type="PANTHER" id="PTHR11630:SF44">
    <property type="entry name" value="DNA REPLICATION LICENSING FACTOR MCM2"/>
    <property type="match status" value="1"/>
</dbReference>
<keyword evidence="2" id="KW-0067">ATP-binding</keyword>
<dbReference type="GO" id="GO:0005634">
    <property type="term" value="C:nucleus"/>
    <property type="evidence" value="ECO:0007669"/>
    <property type="project" value="TreeGrafter"/>
</dbReference>
<feature type="domain" description="MCM C-terminal AAA(+) ATPase" evidence="3">
    <location>
        <begin position="1"/>
        <end position="47"/>
    </location>
</feature>
<reference evidence="4 5" key="1">
    <citation type="journal article" date="2018" name="Mol. Plant">
        <title>The genome of Artemisia annua provides insight into the evolution of Asteraceae family and artemisinin biosynthesis.</title>
        <authorList>
            <person name="Shen Q."/>
            <person name="Zhang L."/>
            <person name="Liao Z."/>
            <person name="Wang S."/>
            <person name="Yan T."/>
            <person name="Shi P."/>
            <person name="Liu M."/>
            <person name="Fu X."/>
            <person name="Pan Q."/>
            <person name="Wang Y."/>
            <person name="Lv Z."/>
            <person name="Lu X."/>
            <person name="Zhang F."/>
            <person name="Jiang W."/>
            <person name="Ma Y."/>
            <person name="Chen M."/>
            <person name="Hao X."/>
            <person name="Li L."/>
            <person name="Tang Y."/>
            <person name="Lv G."/>
            <person name="Zhou Y."/>
            <person name="Sun X."/>
            <person name="Brodelius P.E."/>
            <person name="Rose J.K.C."/>
            <person name="Tang K."/>
        </authorList>
    </citation>
    <scope>NUCLEOTIDE SEQUENCE [LARGE SCALE GENOMIC DNA]</scope>
    <source>
        <strain evidence="5">cv. Huhao1</strain>
        <tissue evidence="4">Leaf</tissue>
    </source>
</reference>
<proteinExistence type="predicted"/>
<dbReference type="Proteomes" id="UP000245207">
    <property type="component" value="Unassembled WGS sequence"/>
</dbReference>
<dbReference type="Pfam" id="PF00493">
    <property type="entry name" value="MCM"/>
    <property type="match status" value="1"/>
</dbReference>
<dbReference type="GO" id="GO:0017116">
    <property type="term" value="F:single-stranded DNA helicase activity"/>
    <property type="evidence" value="ECO:0007669"/>
    <property type="project" value="TreeGrafter"/>
</dbReference>
<evidence type="ECO:0000259" key="3">
    <source>
        <dbReference type="PROSITE" id="PS50051"/>
    </source>
</evidence>
<dbReference type="PANTHER" id="PTHR11630">
    <property type="entry name" value="DNA REPLICATION LICENSING FACTOR MCM FAMILY MEMBER"/>
    <property type="match status" value="1"/>
</dbReference>
<evidence type="ECO:0000256" key="1">
    <source>
        <dbReference type="ARBA" id="ARBA00022741"/>
    </source>
</evidence>
<comment type="caution">
    <text evidence="4">The sequence shown here is derived from an EMBL/GenBank/DDBJ whole genome shotgun (WGS) entry which is preliminary data.</text>
</comment>
<accession>A0A2U1P2T4</accession>
<dbReference type="PROSITE" id="PS50051">
    <property type="entry name" value="MCM_2"/>
    <property type="match status" value="1"/>
</dbReference>
<dbReference type="GO" id="GO:0000727">
    <property type="term" value="P:double-strand break repair via break-induced replication"/>
    <property type="evidence" value="ECO:0007669"/>
    <property type="project" value="TreeGrafter"/>
</dbReference>
<evidence type="ECO:0000313" key="5">
    <source>
        <dbReference type="Proteomes" id="UP000245207"/>
    </source>
</evidence>